<dbReference type="STRING" id="178355.SAMN04488062_10793"/>
<dbReference type="CDD" id="cd03801">
    <property type="entry name" value="GT4_PimA-like"/>
    <property type="match status" value="1"/>
</dbReference>
<dbReference type="OrthoDB" id="9771846at2"/>
<keyword evidence="2" id="KW-0808">Transferase</keyword>
<dbReference type="PANTHER" id="PTHR12526">
    <property type="entry name" value="GLYCOSYLTRANSFERASE"/>
    <property type="match status" value="1"/>
</dbReference>
<name>A0A1G8CA68_9FLAO</name>
<gene>
    <name evidence="2" type="ORF">SAMN04488062_10793</name>
</gene>
<protein>
    <submittedName>
        <fullName evidence="2">Glycosyltransferase involved in cell wall bisynthesis</fullName>
    </submittedName>
</protein>
<evidence type="ECO:0000259" key="1">
    <source>
        <dbReference type="Pfam" id="PF00534"/>
    </source>
</evidence>
<dbReference type="GO" id="GO:0016757">
    <property type="term" value="F:glycosyltransferase activity"/>
    <property type="evidence" value="ECO:0007669"/>
    <property type="project" value="InterPro"/>
</dbReference>
<proteinExistence type="predicted"/>
<feature type="domain" description="Glycosyl transferase family 1" evidence="1">
    <location>
        <begin position="207"/>
        <end position="356"/>
    </location>
</feature>
<keyword evidence="3" id="KW-1185">Reference proteome</keyword>
<evidence type="ECO:0000313" key="3">
    <source>
        <dbReference type="Proteomes" id="UP000199274"/>
    </source>
</evidence>
<evidence type="ECO:0000313" key="2">
    <source>
        <dbReference type="EMBL" id="SDH42265.1"/>
    </source>
</evidence>
<reference evidence="3" key="1">
    <citation type="submission" date="2016-10" db="EMBL/GenBank/DDBJ databases">
        <authorList>
            <person name="Varghese N."/>
            <person name="Submissions S."/>
        </authorList>
    </citation>
    <scope>NUCLEOTIDE SEQUENCE [LARGE SCALE GENOMIC DNA]</scope>
    <source>
        <strain evidence="3">CGMCC 1.2747</strain>
    </source>
</reference>
<dbReference type="SUPFAM" id="SSF53756">
    <property type="entry name" value="UDP-Glycosyltransferase/glycogen phosphorylase"/>
    <property type="match status" value="1"/>
</dbReference>
<accession>A0A1G8CA68</accession>
<dbReference type="PANTHER" id="PTHR12526:SF630">
    <property type="entry name" value="GLYCOSYLTRANSFERASE"/>
    <property type="match status" value="1"/>
</dbReference>
<sequence>MNNSKKILFTTENVSWGGSELLWSRTVAELSQFSFSIAVCVHEKLKLPQELLSLEKDSKIQIFIHSNSISSLWKRTLNRFLPYRKRFKSANLRHKLILDFNPDLIVMNQGFNFNAVELMLFARKNKLCYITISHAVNEGLWPNLVLRQKMELAFVSSMKNYFVSQDNLLVTQNQLGIILDNAVVTRNPFNVPFAIDLDFPKLEAFHLAFVGRYDFCAKGQDVLLQVLAEAKWKSRDLHVNFYGEGNDIENLKALVEMYQLNNVIIHSHTSTEEIWKMNHGLILTSRFEGLPIVIVEAMLCKRLVIVTNVSGNAEFIRDNESGFIAAAPRPEYVDEALERAWQQRINWEAIGTKARQEITTLIPEKPALEFANELSYLLSNL</sequence>
<dbReference type="Pfam" id="PF00534">
    <property type="entry name" value="Glycos_transf_1"/>
    <property type="match status" value="1"/>
</dbReference>
<dbReference type="RefSeq" id="WP_091257361.1">
    <property type="nucleotide sequence ID" value="NZ_FNDB01000007.1"/>
</dbReference>
<dbReference type="EMBL" id="FNDB01000007">
    <property type="protein sequence ID" value="SDH42265.1"/>
    <property type="molecule type" value="Genomic_DNA"/>
</dbReference>
<dbReference type="Gene3D" id="3.40.50.2000">
    <property type="entry name" value="Glycogen Phosphorylase B"/>
    <property type="match status" value="2"/>
</dbReference>
<dbReference type="InterPro" id="IPR001296">
    <property type="entry name" value="Glyco_trans_1"/>
</dbReference>
<organism evidence="2 3">
    <name type="scientific">Flavobacterium omnivorum</name>
    <dbReference type="NCBI Taxonomy" id="178355"/>
    <lineage>
        <taxon>Bacteria</taxon>
        <taxon>Pseudomonadati</taxon>
        <taxon>Bacteroidota</taxon>
        <taxon>Flavobacteriia</taxon>
        <taxon>Flavobacteriales</taxon>
        <taxon>Flavobacteriaceae</taxon>
        <taxon>Flavobacterium</taxon>
    </lineage>
</organism>
<dbReference type="AlphaFoldDB" id="A0A1G8CA68"/>
<dbReference type="Proteomes" id="UP000199274">
    <property type="component" value="Unassembled WGS sequence"/>
</dbReference>